<dbReference type="EMBL" id="UINC01046774">
    <property type="protein sequence ID" value="SVB55201.1"/>
    <property type="molecule type" value="Genomic_DNA"/>
</dbReference>
<dbReference type="Gene3D" id="3.30.300.20">
    <property type="match status" value="1"/>
</dbReference>
<dbReference type="InterPro" id="IPR020053">
    <property type="entry name" value="Ribosome-bd_factorA_CS"/>
</dbReference>
<dbReference type="Pfam" id="PF02033">
    <property type="entry name" value="RBFA"/>
    <property type="match status" value="1"/>
</dbReference>
<evidence type="ECO:0000313" key="1">
    <source>
        <dbReference type="EMBL" id="SVB55201.1"/>
    </source>
</evidence>
<dbReference type="NCBIfam" id="TIGR00082">
    <property type="entry name" value="rbfA"/>
    <property type="match status" value="1"/>
</dbReference>
<evidence type="ECO:0008006" key="2">
    <source>
        <dbReference type="Google" id="ProtNLM"/>
    </source>
</evidence>
<gene>
    <name evidence="1" type="ORF">METZ01_LOCUS208055</name>
</gene>
<dbReference type="InterPro" id="IPR015946">
    <property type="entry name" value="KH_dom-like_a/b"/>
</dbReference>
<sequence length="111" mass="12889">MRGYDRTDRLNELLIRILAEELEIIDDEVLGFVTVTGVQTDKSLTQAKVFVTGELNDKELCSRLEIHRSRLQRAINQQSRLRRVPSLSFFVDDTAESAERIENLLRELNQE</sequence>
<dbReference type="PROSITE" id="PS01319">
    <property type="entry name" value="RBFA"/>
    <property type="match status" value="1"/>
</dbReference>
<dbReference type="SUPFAM" id="SSF89919">
    <property type="entry name" value="Ribosome-binding factor A, RbfA"/>
    <property type="match status" value="1"/>
</dbReference>
<proteinExistence type="predicted"/>
<dbReference type="InterPro" id="IPR023799">
    <property type="entry name" value="RbfA_dom_sf"/>
</dbReference>
<dbReference type="InterPro" id="IPR000238">
    <property type="entry name" value="RbfA"/>
</dbReference>
<dbReference type="GO" id="GO:0006364">
    <property type="term" value="P:rRNA processing"/>
    <property type="evidence" value="ECO:0007669"/>
    <property type="project" value="InterPro"/>
</dbReference>
<name>A0A382EZ86_9ZZZZ</name>
<dbReference type="AlphaFoldDB" id="A0A382EZ86"/>
<organism evidence="1">
    <name type="scientific">marine metagenome</name>
    <dbReference type="NCBI Taxonomy" id="408172"/>
    <lineage>
        <taxon>unclassified sequences</taxon>
        <taxon>metagenomes</taxon>
        <taxon>ecological metagenomes</taxon>
    </lineage>
</organism>
<protein>
    <recommendedName>
        <fullName evidence="2">Ribosome-binding factor A</fullName>
    </recommendedName>
</protein>
<reference evidence="1" key="1">
    <citation type="submission" date="2018-05" db="EMBL/GenBank/DDBJ databases">
        <authorList>
            <person name="Lanie J.A."/>
            <person name="Ng W.-L."/>
            <person name="Kazmierczak K.M."/>
            <person name="Andrzejewski T.M."/>
            <person name="Davidsen T.M."/>
            <person name="Wayne K.J."/>
            <person name="Tettelin H."/>
            <person name="Glass J.I."/>
            <person name="Rusch D."/>
            <person name="Podicherti R."/>
            <person name="Tsui H.-C.T."/>
            <person name="Winkler M.E."/>
        </authorList>
    </citation>
    <scope>NUCLEOTIDE SEQUENCE</scope>
</reference>
<accession>A0A382EZ86</accession>